<dbReference type="SUPFAM" id="SSF53649">
    <property type="entry name" value="Alkaline phosphatase-like"/>
    <property type="match status" value="1"/>
</dbReference>
<dbReference type="Gene3D" id="3.40.720.10">
    <property type="entry name" value="Alkaline Phosphatase, subunit A"/>
    <property type="match status" value="1"/>
</dbReference>
<gene>
    <name evidence="7" type="primary">atsA</name>
    <name evidence="7" type="ORF">GCM10011450_01060</name>
</gene>
<keyword evidence="8" id="KW-1185">Reference proteome</keyword>
<dbReference type="Gene3D" id="3.30.1120.10">
    <property type="match status" value="1"/>
</dbReference>
<dbReference type="GO" id="GO:0004065">
    <property type="term" value="F:arylsulfatase activity"/>
    <property type="evidence" value="ECO:0007669"/>
    <property type="project" value="TreeGrafter"/>
</dbReference>
<evidence type="ECO:0000256" key="4">
    <source>
        <dbReference type="ARBA" id="ARBA00022837"/>
    </source>
</evidence>
<proteinExistence type="inferred from homology"/>
<dbReference type="PANTHER" id="PTHR42693">
    <property type="entry name" value="ARYLSULFATASE FAMILY MEMBER"/>
    <property type="match status" value="1"/>
</dbReference>
<protein>
    <submittedName>
        <fullName evidence="7">Arylsulfatase</fullName>
    </submittedName>
</protein>
<evidence type="ECO:0000256" key="3">
    <source>
        <dbReference type="ARBA" id="ARBA00022801"/>
    </source>
</evidence>
<dbReference type="InterPro" id="IPR024607">
    <property type="entry name" value="Sulfatase_CS"/>
</dbReference>
<name>A0A918JD72_9BURK</name>
<dbReference type="RefSeq" id="WP_189383489.1">
    <property type="nucleotide sequence ID" value="NZ_BAABFY010000010.1"/>
</dbReference>
<reference evidence="7" key="1">
    <citation type="journal article" date="2014" name="Int. J. Syst. Evol. Microbiol.">
        <title>Complete genome sequence of Corynebacterium casei LMG S-19264T (=DSM 44701T), isolated from a smear-ripened cheese.</title>
        <authorList>
            <consortium name="US DOE Joint Genome Institute (JGI-PGF)"/>
            <person name="Walter F."/>
            <person name="Albersmeier A."/>
            <person name="Kalinowski J."/>
            <person name="Ruckert C."/>
        </authorList>
    </citation>
    <scope>NUCLEOTIDE SEQUENCE</scope>
    <source>
        <strain evidence="7">KCTC 23732</strain>
    </source>
</reference>
<evidence type="ECO:0000313" key="7">
    <source>
        <dbReference type="EMBL" id="GGW75482.1"/>
    </source>
</evidence>
<dbReference type="PANTHER" id="PTHR42693:SF33">
    <property type="entry name" value="ARYLSULFATASE"/>
    <property type="match status" value="1"/>
</dbReference>
<dbReference type="CDD" id="cd16025">
    <property type="entry name" value="PAS_like"/>
    <property type="match status" value="1"/>
</dbReference>
<evidence type="ECO:0000256" key="2">
    <source>
        <dbReference type="ARBA" id="ARBA00022723"/>
    </source>
</evidence>
<accession>A0A918JD72</accession>
<feature type="signal peptide" evidence="5">
    <location>
        <begin position="1"/>
        <end position="22"/>
    </location>
</feature>
<keyword evidence="4" id="KW-0106">Calcium</keyword>
<dbReference type="EMBL" id="BMYS01000001">
    <property type="protein sequence ID" value="GGW75482.1"/>
    <property type="molecule type" value="Genomic_DNA"/>
</dbReference>
<evidence type="ECO:0000259" key="6">
    <source>
        <dbReference type="Pfam" id="PF00884"/>
    </source>
</evidence>
<feature type="domain" description="Sulfatase N-terminal" evidence="6">
    <location>
        <begin position="30"/>
        <end position="437"/>
    </location>
</feature>
<reference evidence="7" key="2">
    <citation type="submission" date="2020-09" db="EMBL/GenBank/DDBJ databases">
        <authorList>
            <person name="Sun Q."/>
            <person name="Kim S."/>
        </authorList>
    </citation>
    <scope>NUCLEOTIDE SEQUENCE</scope>
    <source>
        <strain evidence="7">KCTC 23732</strain>
    </source>
</reference>
<comment type="similarity">
    <text evidence="1">Belongs to the sulfatase family.</text>
</comment>
<evidence type="ECO:0000256" key="5">
    <source>
        <dbReference type="SAM" id="SignalP"/>
    </source>
</evidence>
<evidence type="ECO:0000313" key="8">
    <source>
        <dbReference type="Proteomes" id="UP000608345"/>
    </source>
</evidence>
<dbReference type="AlphaFoldDB" id="A0A918JD72"/>
<comment type="caution">
    <text evidence="7">The sequence shown here is derived from an EMBL/GenBank/DDBJ whole genome shotgun (WGS) entry which is preliminary data.</text>
</comment>
<dbReference type="InterPro" id="IPR017850">
    <property type="entry name" value="Alkaline_phosphatase_core_sf"/>
</dbReference>
<feature type="chain" id="PRO_5038047520" evidence="5">
    <location>
        <begin position="23"/>
        <end position="573"/>
    </location>
</feature>
<dbReference type="Pfam" id="PF00884">
    <property type="entry name" value="Sulfatase"/>
    <property type="match status" value="1"/>
</dbReference>
<dbReference type="InterPro" id="IPR000917">
    <property type="entry name" value="Sulfatase_N"/>
</dbReference>
<sequence length="573" mass="64394">MSVKKLLFTAIASLSLAHLAVAQTDQPKPPNIVVILGDDMGFNDIEPFGQTVIQTPELNKLAAEGMRFTNYHVHPTCSPTRAQLMTGVDNHLAGMGAMGEYRTPEMDNYPGSYIGSLNEKTNTIAEALKENGYFTFITGKWHLGAKPEQLPEARGFDKSYILISAGGSHWDDSSLVAIHPKNKFSENGKIIPRDTGEYSSDLYTNKFISYIQEAEKLDKPFFGFLSFQAAHDPLHAPADFIKKYEGKFSAGYEKHREELFENMKRLGIVPKTSVMSPAAPMQKRWDELSPDEKKYQERLMEVYAAMVDNIDMNIGKVVAELKKSGAYDSTMIFYFHDNGPSPSYMDFYPGNADGKWIAQEFDTSYENLGAPKSYAGVGPGWAAASSAPFKLFKFFMTEGGTLSPMIVKGPAVSKPGSINDAFLGVEDIYPTILELANAERSETRNGIPLAPLKGVSFANVLQGKADSARPDNFERGEELFNNKVYRMGKWKLSWLPKPFGEERWQLFDMDNDRTETRDLASQHPEIVEEMVKKYEVWAKEHNVLNWDSEFLAQGLFNYFDWRKGLPTQIIIKD</sequence>
<dbReference type="GO" id="GO:0046872">
    <property type="term" value="F:metal ion binding"/>
    <property type="evidence" value="ECO:0007669"/>
    <property type="project" value="UniProtKB-KW"/>
</dbReference>
<dbReference type="PROSITE" id="PS00523">
    <property type="entry name" value="SULFATASE_1"/>
    <property type="match status" value="1"/>
</dbReference>
<keyword evidence="5" id="KW-0732">Signal</keyword>
<evidence type="ECO:0000256" key="1">
    <source>
        <dbReference type="ARBA" id="ARBA00008779"/>
    </source>
</evidence>
<keyword evidence="3" id="KW-0378">Hydrolase</keyword>
<dbReference type="Proteomes" id="UP000608345">
    <property type="component" value="Unassembled WGS sequence"/>
</dbReference>
<keyword evidence="2" id="KW-0479">Metal-binding</keyword>
<organism evidence="7 8">
    <name type="scientific">Advenella faeciporci</name>
    <dbReference type="NCBI Taxonomy" id="797535"/>
    <lineage>
        <taxon>Bacteria</taxon>
        <taxon>Pseudomonadati</taxon>
        <taxon>Pseudomonadota</taxon>
        <taxon>Betaproteobacteria</taxon>
        <taxon>Burkholderiales</taxon>
        <taxon>Alcaligenaceae</taxon>
    </lineage>
</organism>
<dbReference type="InterPro" id="IPR050738">
    <property type="entry name" value="Sulfatase"/>
</dbReference>